<feature type="domain" description="Coenzyme F420 hydrogenase/dehydrogenase beta subunit C-terminal" evidence="2">
    <location>
        <begin position="183"/>
        <end position="354"/>
    </location>
</feature>
<reference evidence="3" key="1">
    <citation type="submission" date="2023-03" db="EMBL/GenBank/DDBJ databases">
        <authorList>
            <person name="Shen W."/>
            <person name="Cai J."/>
        </authorList>
    </citation>
    <scope>NUCLEOTIDE SEQUENCE</scope>
    <source>
        <strain evidence="3">P66-3</strain>
    </source>
</reference>
<dbReference type="InterPro" id="IPR045220">
    <property type="entry name" value="FRHB/FDHB/HCAR-like"/>
</dbReference>
<dbReference type="PANTHER" id="PTHR31332">
    <property type="entry name" value="7-HYDROXYMETHYL CHLOROPHYLL A REDUCTASE, CHLOROPLASTIC"/>
    <property type="match status" value="1"/>
</dbReference>
<dbReference type="Proteomes" id="UP001181046">
    <property type="component" value="Unassembled WGS sequence"/>
</dbReference>
<proteinExistence type="predicted"/>
<dbReference type="PANTHER" id="PTHR31332:SF0">
    <property type="entry name" value="7-HYDROXYMETHYL CHLOROPHYLL A REDUCTASE, CHLOROPLASTIC"/>
    <property type="match status" value="1"/>
</dbReference>
<dbReference type="Pfam" id="PF04432">
    <property type="entry name" value="FrhB_FdhB_C"/>
    <property type="match status" value="1"/>
</dbReference>
<evidence type="ECO:0000313" key="3">
    <source>
        <dbReference type="EMBL" id="MDT2758651.1"/>
    </source>
</evidence>
<gene>
    <name evidence="3" type="ORF">P7H27_02505</name>
</gene>
<dbReference type="EMBL" id="JARQAJ010000001">
    <property type="protein sequence ID" value="MDT2758651.1"/>
    <property type="molecule type" value="Genomic_DNA"/>
</dbReference>
<name>A0ABU3F7M2_9ENTE</name>
<keyword evidence="4" id="KW-1185">Reference proteome</keyword>
<feature type="domain" description="Coenzyme F420 hydrogenase/dehydrogenase beta subunit N-terminal" evidence="1">
    <location>
        <begin position="98"/>
        <end position="175"/>
    </location>
</feature>
<protein>
    <submittedName>
        <fullName evidence="3">Coenzyme F420 hydrogenase/dehydrogenase, beta subunit C-terminal domain</fullName>
    </submittedName>
</protein>
<dbReference type="RefSeq" id="WP_311829381.1">
    <property type="nucleotide sequence ID" value="NZ_JARQAJ010000001.1"/>
</dbReference>
<evidence type="ECO:0000313" key="4">
    <source>
        <dbReference type="Proteomes" id="UP001181046"/>
    </source>
</evidence>
<comment type="caution">
    <text evidence="3">The sequence shown here is derived from an EMBL/GenBank/DDBJ whole genome shotgun (WGS) entry which is preliminary data.</text>
</comment>
<dbReference type="Pfam" id="PF04422">
    <property type="entry name" value="FrhB_FdhB_N"/>
    <property type="match status" value="1"/>
</dbReference>
<dbReference type="InterPro" id="IPR007525">
    <property type="entry name" value="FrhB_FdhB_C"/>
</dbReference>
<evidence type="ECO:0000259" key="2">
    <source>
        <dbReference type="Pfam" id="PF04432"/>
    </source>
</evidence>
<evidence type="ECO:0000259" key="1">
    <source>
        <dbReference type="Pfam" id="PF04422"/>
    </source>
</evidence>
<accession>A0ABU3F7M2</accession>
<organism evidence="3 4">
    <name type="scientific">Enterococcus xiangfangensis</name>
    <dbReference type="NCBI Taxonomy" id="1296537"/>
    <lineage>
        <taxon>Bacteria</taxon>
        <taxon>Bacillati</taxon>
        <taxon>Bacillota</taxon>
        <taxon>Bacilli</taxon>
        <taxon>Lactobacillales</taxon>
        <taxon>Enterococcaceae</taxon>
        <taxon>Enterococcus</taxon>
    </lineage>
</organism>
<dbReference type="InterPro" id="IPR007516">
    <property type="entry name" value="Co_F420_Hydgase/DH_bsu_N"/>
</dbReference>
<sequence length="470" mass="54603">MEDTENFLDTVLSNEFDYGTGVWSSVNDKLSIRMNSFGEYETYIKKEKEVFTEYELDSLKEVNCLLSQFNETDLGKELFSEIESINYDSRIGYFQNLYIGHVAEGEYRKNASSGGFGTWIFTELLRLGYIDSVIHVKKSTNSDKLFEYSISKTMNDIIQGAKTKYYPVELSEVLKIIKTTPGKYAVIGLPSFIMELRLLSKQDTNINDRIKFYIGLVCGHQKSTKFTDLLGWQCGIKPGDIQSIDYRKKLDYGPSSSYAVEVQGLVDGKMETVVKEMKQIYGGDWGKGLFKVRASDFSDDVMNETADITLGDAWLREYTKDNKGNNILVVRNTIIDEIIQNAMAEGRIKLTPTDSDTIQRSQMSHYRHSQDELGYRLYKLNKKKKWIPTKRIEPSKDISFARKRIQDLREKYCELTPIFFEKAMELDDFEYLKKQLRIYDLEYSFFYKLIDLNRKIGRAFEILNLKNRKS</sequence>